<keyword evidence="2" id="KW-1185">Reference proteome</keyword>
<dbReference type="OrthoDB" id="7289984at2759"/>
<reference evidence="1" key="1">
    <citation type="submission" date="2022-10" db="EMBL/GenBank/DDBJ databases">
        <title>Tapping the CABI collections for fungal endophytes: first genome assemblies for Collariella, Neodidymelliopsis, Ascochyta clinopodiicola, Didymella pomorum, Didymosphaeria variabile, Neocosmospora piperis and Neocucurbitaria cava.</title>
        <authorList>
            <person name="Hill R."/>
        </authorList>
    </citation>
    <scope>NUCLEOTIDE SEQUENCE</scope>
    <source>
        <strain evidence="1">IMI 356814</strain>
    </source>
</reference>
<organism evidence="1 2">
    <name type="scientific">Neocucurbitaria cava</name>
    <dbReference type="NCBI Taxonomy" id="798079"/>
    <lineage>
        <taxon>Eukaryota</taxon>
        <taxon>Fungi</taxon>
        <taxon>Dikarya</taxon>
        <taxon>Ascomycota</taxon>
        <taxon>Pezizomycotina</taxon>
        <taxon>Dothideomycetes</taxon>
        <taxon>Pleosporomycetidae</taxon>
        <taxon>Pleosporales</taxon>
        <taxon>Pleosporineae</taxon>
        <taxon>Cucurbitariaceae</taxon>
        <taxon>Neocucurbitaria</taxon>
    </lineage>
</organism>
<evidence type="ECO:0000313" key="2">
    <source>
        <dbReference type="Proteomes" id="UP001140560"/>
    </source>
</evidence>
<dbReference type="InterPro" id="IPR052184">
    <property type="entry name" value="SDR_enzymes"/>
</dbReference>
<dbReference type="InterPro" id="IPR002347">
    <property type="entry name" value="SDR_fam"/>
</dbReference>
<name>A0A9W9CLB1_9PLEO</name>
<dbReference type="PANTHER" id="PTHR45458:SF3">
    <property type="entry name" value="CHAIN DEHYDROGENASE (ATSC), PUTATIVE-RELATED"/>
    <property type="match status" value="1"/>
</dbReference>
<dbReference type="Proteomes" id="UP001140560">
    <property type="component" value="Unassembled WGS sequence"/>
</dbReference>
<sequence>MSSYVITGAARGLGWEFLNQLSSDSKNRVIGIVRNKAATEKKVAEELSGRSNITVLEADITNYDAVKKAVTDTAAVTGGSLDYLIANAAYLPTWDQYSPIGVLGETPEKLTYEFNKLLETNALANIHLYNLFMPLILKGKGKKVTVITSGMADQDLVNDYELDGAALYAISKAAMNMVTAKFNAQYKNDGVLFLGICPGMVDVGHFNNGMNNLDISLTFTEWTADSRTATPEELAKLGQTVEKFQKYAPHFKGPDNPENSVKAVLSVIRKSSLENGDGGAYLSHFGTKQWL</sequence>
<proteinExistence type="predicted"/>
<dbReference type="AlphaFoldDB" id="A0A9W9CLB1"/>
<evidence type="ECO:0000313" key="1">
    <source>
        <dbReference type="EMBL" id="KAJ4368282.1"/>
    </source>
</evidence>
<accession>A0A9W9CLB1</accession>
<dbReference type="Gene3D" id="3.40.50.720">
    <property type="entry name" value="NAD(P)-binding Rossmann-like Domain"/>
    <property type="match status" value="1"/>
</dbReference>
<dbReference type="EMBL" id="JAPEUY010000011">
    <property type="protein sequence ID" value="KAJ4368282.1"/>
    <property type="molecule type" value="Genomic_DNA"/>
</dbReference>
<comment type="caution">
    <text evidence="1">The sequence shown here is derived from an EMBL/GenBank/DDBJ whole genome shotgun (WGS) entry which is preliminary data.</text>
</comment>
<protein>
    <submittedName>
        <fullName evidence="1">Uncharacterized protein</fullName>
    </submittedName>
</protein>
<dbReference type="SUPFAM" id="SSF51735">
    <property type="entry name" value="NAD(P)-binding Rossmann-fold domains"/>
    <property type="match status" value="1"/>
</dbReference>
<dbReference type="PRINTS" id="PR00081">
    <property type="entry name" value="GDHRDH"/>
</dbReference>
<gene>
    <name evidence="1" type="ORF">N0V83_006638</name>
</gene>
<dbReference type="InterPro" id="IPR036291">
    <property type="entry name" value="NAD(P)-bd_dom_sf"/>
</dbReference>
<dbReference type="GO" id="GO:0016616">
    <property type="term" value="F:oxidoreductase activity, acting on the CH-OH group of donors, NAD or NADP as acceptor"/>
    <property type="evidence" value="ECO:0007669"/>
    <property type="project" value="TreeGrafter"/>
</dbReference>
<dbReference type="PANTHER" id="PTHR45458">
    <property type="entry name" value="SHORT-CHAIN DEHYDROGENASE/REDUCTASE SDR"/>
    <property type="match status" value="1"/>
</dbReference>
<dbReference type="Pfam" id="PF00106">
    <property type="entry name" value="adh_short"/>
    <property type="match status" value="1"/>
</dbReference>